<name>B9J688_BACCQ</name>
<keyword evidence="1" id="KW-0812">Transmembrane</keyword>
<dbReference type="KEGG" id="bcq:BCQ_PI149"/>
<dbReference type="HOGENOM" id="CLU_3114466_0_0_9"/>
<dbReference type="Proteomes" id="UP000000441">
    <property type="component" value="Plasmid pBc239"/>
</dbReference>
<accession>B9J688</accession>
<keyword evidence="1" id="KW-0472">Membrane</keyword>
<dbReference type="EMBL" id="CP000228">
    <property type="protein sequence ID" value="ACM15883.1"/>
    <property type="molecule type" value="Genomic_DNA"/>
</dbReference>
<evidence type="ECO:0000313" key="2">
    <source>
        <dbReference type="EMBL" id="ACM15883.1"/>
    </source>
</evidence>
<sequence length="50" mass="5275">MIAFLIEFVSGYAKGIGIGLGTLTITAIPFLYKKAKTALLGKKDGSQSQN</sequence>
<evidence type="ECO:0000256" key="1">
    <source>
        <dbReference type="SAM" id="Phobius"/>
    </source>
</evidence>
<proteinExistence type="predicted"/>
<gene>
    <name evidence="2" type="ordered locus">BCQ_PI149</name>
</gene>
<geneLocation type="plasmid" evidence="2 3">
    <name>pBc239</name>
</geneLocation>
<protein>
    <submittedName>
        <fullName evidence="2">Uncharacterized protein</fullName>
    </submittedName>
</protein>
<feature type="transmembrane region" description="Helical" evidence="1">
    <location>
        <begin position="12"/>
        <end position="32"/>
    </location>
</feature>
<dbReference type="AlphaFoldDB" id="B9J688"/>
<reference evidence="2 3" key="1">
    <citation type="journal article" date="2009" name="J. Bacteriol.">
        <title>Complete genome sequence of the extremophilic Bacillus cereus strain Q1 with industrial applications.</title>
        <authorList>
            <person name="Xiong Z."/>
            <person name="Jiang Y."/>
            <person name="Qi D."/>
            <person name="Lu H."/>
            <person name="Yang F."/>
            <person name="Yang J."/>
            <person name="Chen L."/>
            <person name="Sun L."/>
            <person name="Xu X."/>
            <person name="Xue Y."/>
            <person name="Zhu Y."/>
            <person name="Jin Q."/>
        </authorList>
    </citation>
    <scope>NUCLEOTIDE SEQUENCE [LARGE SCALE GENOMIC DNA]</scope>
    <source>
        <strain evidence="2 3">Q1</strain>
        <plasmid evidence="2 3">pBc239</plasmid>
    </source>
</reference>
<keyword evidence="2" id="KW-0614">Plasmid</keyword>
<organism evidence="2 3">
    <name type="scientific">Bacillus cereus (strain Q1)</name>
    <dbReference type="NCBI Taxonomy" id="361100"/>
    <lineage>
        <taxon>Bacteria</taxon>
        <taxon>Bacillati</taxon>
        <taxon>Bacillota</taxon>
        <taxon>Bacilli</taxon>
        <taxon>Bacillales</taxon>
        <taxon>Bacillaceae</taxon>
        <taxon>Bacillus</taxon>
        <taxon>Bacillus cereus group</taxon>
    </lineage>
</organism>
<keyword evidence="1" id="KW-1133">Transmembrane helix</keyword>
<evidence type="ECO:0000313" key="3">
    <source>
        <dbReference type="Proteomes" id="UP000000441"/>
    </source>
</evidence>